<comment type="caution">
    <text evidence="2">The sequence shown here is derived from an EMBL/GenBank/DDBJ whole genome shotgun (WGS) entry which is preliminary data.</text>
</comment>
<dbReference type="Proteomes" id="UP000242320">
    <property type="component" value="Unassembled WGS sequence"/>
</dbReference>
<organism evidence="2 3">
    <name type="scientific">Mycolicibacterium vulneris</name>
    <dbReference type="NCBI Taxonomy" id="547163"/>
    <lineage>
        <taxon>Bacteria</taxon>
        <taxon>Bacillati</taxon>
        <taxon>Actinomycetota</taxon>
        <taxon>Actinomycetes</taxon>
        <taxon>Mycobacteriales</taxon>
        <taxon>Mycobacteriaceae</taxon>
        <taxon>Mycolicibacterium</taxon>
    </lineage>
</organism>
<reference evidence="2 3" key="1">
    <citation type="submission" date="2017-04" db="EMBL/GenBank/DDBJ databases">
        <title>The new phylogeny of genus Mycobacterium.</title>
        <authorList>
            <person name="Tortoli E."/>
            <person name="Trovato A."/>
            <person name="Cirillo D.M."/>
        </authorList>
    </citation>
    <scope>NUCLEOTIDE SEQUENCE [LARGE SCALE GENOMIC DNA]</scope>
    <source>
        <strain evidence="2 3">DSM 45247</strain>
    </source>
</reference>
<evidence type="ECO:0000313" key="2">
    <source>
        <dbReference type="EMBL" id="OSC27740.1"/>
    </source>
</evidence>
<sequence length="98" mass="10416">MSELLASRVPFTSIDFTGPAPSPGDDAAREAFGVAPQYGAPANVARLPVALLEERPPRASEMSVATCEQQCSALLERRRALDRRGPAGALRIPMVRGV</sequence>
<dbReference type="RefSeq" id="WP_085290353.1">
    <property type="nucleotide sequence ID" value="NZ_NCXM01000012.1"/>
</dbReference>
<gene>
    <name evidence="2" type="ORF">B8W69_13790</name>
</gene>
<protein>
    <recommendedName>
        <fullName evidence="1">HTH-type transcriptional regulator AraC-type N-terminal domain-containing protein</fullName>
    </recommendedName>
</protein>
<keyword evidence="3" id="KW-1185">Reference proteome</keyword>
<feature type="domain" description="HTH-type transcriptional regulator AraC-type N-terminal" evidence="1">
    <location>
        <begin position="2"/>
        <end position="54"/>
    </location>
</feature>
<dbReference type="InterPro" id="IPR032687">
    <property type="entry name" value="AraC-type_N"/>
</dbReference>
<proteinExistence type="predicted"/>
<evidence type="ECO:0000313" key="3">
    <source>
        <dbReference type="Proteomes" id="UP000242320"/>
    </source>
</evidence>
<dbReference type="AlphaFoldDB" id="A0A1X2L166"/>
<dbReference type="OrthoDB" id="5241536at2"/>
<dbReference type="Pfam" id="PF12625">
    <property type="entry name" value="Arabinose_bd"/>
    <property type="match status" value="1"/>
</dbReference>
<accession>A0A1X2L166</accession>
<name>A0A1X2L166_9MYCO</name>
<dbReference type="EMBL" id="NCXM01000012">
    <property type="protein sequence ID" value="OSC27740.1"/>
    <property type="molecule type" value="Genomic_DNA"/>
</dbReference>
<evidence type="ECO:0000259" key="1">
    <source>
        <dbReference type="Pfam" id="PF12625"/>
    </source>
</evidence>